<dbReference type="InterPro" id="IPR050493">
    <property type="entry name" value="FAD-dep_Monooxygenase_BioMet"/>
</dbReference>
<dbReference type="RefSeq" id="WP_100350523.1">
    <property type="nucleotide sequence ID" value="NZ_PGTZ01000009.1"/>
</dbReference>
<dbReference type="Pfam" id="PF01494">
    <property type="entry name" value="FAD_binding_3"/>
    <property type="match status" value="1"/>
</dbReference>
<reference evidence="4 5" key="1">
    <citation type="submission" date="2017-11" db="EMBL/GenBank/DDBJ databases">
        <title>Genomic Encyclopedia of Archaeal and Bacterial Type Strains, Phase II (KMG-II): From Individual Species to Whole Genera.</title>
        <authorList>
            <person name="Goeker M."/>
        </authorList>
    </citation>
    <scope>NUCLEOTIDE SEQUENCE [LARGE SCALE GENOMIC DNA]</scope>
    <source>
        <strain evidence="4 5">DSM 22413</strain>
    </source>
</reference>
<keyword evidence="1" id="KW-0560">Oxidoreductase</keyword>
<sequence>MPAVRSVLIVGGGAAGTAAAILLAPQGVAVDLVEERPEVPSVGSGITLQGNALRILRELGVWEDVLAAGYPFDSVGIRLPDPSGTLVAEIPDVRTGGPDLPATLGMPRPDLARLLLERSAEVGVKVRYGTVPTRLDQDADGVDVAFGDGSSGRYDLVVGADGIHSWTRHALGIDAEPVSAGMGIWRVHVPRPAQVERTDLTYGGRCYIAGYCPTGTDSMYAYLVEDVQDRSGLTAAEQVEVFRDLAASYHGPWDDVRASLHPDTYVNYARFESHVVPGDWHRGRVVLVGDAAHSCPPTIAQGAAQGFEDAAVLAELLIGADSFDEALLTAYAARRRPRAGAVVEASVQVARWMLERTPPSEADVPGLMRRISVLVTDPA</sequence>
<dbReference type="OrthoDB" id="9782160at2"/>
<dbReference type="NCBIfam" id="NF005313">
    <property type="entry name" value="PRK06847.1"/>
    <property type="match status" value="1"/>
</dbReference>
<proteinExistence type="predicted"/>
<dbReference type="SUPFAM" id="SSF51905">
    <property type="entry name" value="FAD/NAD(P)-binding domain"/>
    <property type="match status" value="1"/>
</dbReference>
<accession>A0A2M8WJQ4</accession>
<dbReference type="Gene3D" id="3.50.50.60">
    <property type="entry name" value="FAD/NAD(P)-binding domain"/>
    <property type="match status" value="1"/>
</dbReference>
<name>A0A2M8WJQ4_9MICO</name>
<dbReference type="Proteomes" id="UP000231586">
    <property type="component" value="Unassembled WGS sequence"/>
</dbReference>
<dbReference type="GO" id="GO:0004497">
    <property type="term" value="F:monooxygenase activity"/>
    <property type="evidence" value="ECO:0007669"/>
    <property type="project" value="UniProtKB-KW"/>
</dbReference>
<dbReference type="PANTHER" id="PTHR13789">
    <property type="entry name" value="MONOOXYGENASE"/>
    <property type="match status" value="1"/>
</dbReference>
<dbReference type="InterPro" id="IPR002938">
    <property type="entry name" value="FAD-bd"/>
</dbReference>
<protein>
    <submittedName>
        <fullName evidence="4">2-polyprenyl-6-methoxyphenol hydroxylase-like FAD-dependent oxidoreductase</fullName>
    </submittedName>
</protein>
<dbReference type="PRINTS" id="PR00420">
    <property type="entry name" value="RNGMNOXGNASE"/>
</dbReference>
<evidence type="ECO:0000313" key="4">
    <source>
        <dbReference type="EMBL" id="PJI91142.1"/>
    </source>
</evidence>
<organism evidence="4 5">
    <name type="scientific">Luteimicrobium subarcticum</name>
    <dbReference type="NCBI Taxonomy" id="620910"/>
    <lineage>
        <taxon>Bacteria</taxon>
        <taxon>Bacillati</taxon>
        <taxon>Actinomycetota</taxon>
        <taxon>Actinomycetes</taxon>
        <taxon>Micrococcales</taxon>
        <taxon>Luteimicrobium</taxon>
    </lineage>
</organism>
<evidence type="ECO:0000313" key="5">
    <source>
        <dbReference type="Proteomes" id="UP000231586"/>
    </source>
</evidence>
<evidence type="ECO:0000256" key="2">
    <source>
        <dbReference type="ARBA" id="ARBA00023033"/>
    </source>
</evidence>
<dbReference type="GO" id="GO:0071949">
    <property type="term" value="F:FAD binding"/>
    <property type="evidence" value="ECO:0007669"/>
    <property type="project" value="InterPro"/>
</dbReference>
<evidence type="ECO:0000256" key="1">
    <source>
        <dbReference type="ARBA" id="ARBA00023002"/>
    </source>
</evidence>
<dbReference type="EMBL" id="PGTZ01000009">
    <property type="protein sequence ID" value="PJI91142.1"/>
    <property type="molecule type" value="Genomic_DNA"/>
</dbReference>
<comment type="caution">
    <text evidence="4">The sequence shown here is derived from an EMBL/GenBank/DDBJ whole genome shotgun (WGS) entry which is preliminary data.</text>
</comment>
<dbReference type="InterPro" id="IPR036188">
    <property type="entry name" value="FAD/NAD-bd_sf"/>
</dbReference>
<evidence type="ECO:0000259" key="3">
    <source>
        <dbReference type="Pfam" id="PF01494"/>
    </source>
</evidence>
<feature type="domain" description="FAD-binding" evidence="3">
    <location>
        <begin position="6"/>
        <end position="345"/>
    </location>
</feature>
<dbReference type="PANTHER" id="PTHR13789:SF309">
    <property type="entry name" value="PUTATIVE (AFU_ORTHOLOGUE AFUA_6G14510)-RELATED"/>
    <property type="match status" value="1"/>
</dbReference>
<keyword evidence="2" id="KW-0503">Monooxygenase</keyword>
<gene>
    <name evidence="4" type="ORF">CLV34_2409</name>
</gene>
<dbReference type="AlphaFoldDB" id="A0A2M8WJQ4"/>
<keyword evidence="5" id="KW-1185">Reference proteome</keyword>